<evidence type="ECO:0000313" key="3">
    <source>
        <dbReference type="Proteomes" id="UP000692954"/>
    </source>
</evidence>
<keyword evidence="1" id="KW-0472">Membrane</keyword>
<evidence type="ECO:0008006" key="4">
    <source>
        <dbReference type="Google" id="ProtNLM"/>
    </source>
</evidence>
<reference evidence="2" key="1">
    <citation type="submission" date="2021-01" db="EMBL/GenBank/DDBJ databases">
        <authorList>
            <consortium name="Genoscope - CEA"/>
            <person name="William W."/>
        </authorList>
    </citation>
    <scope>NUCLEOTIDE SEQUENCE</scope>
</reference>
<keyword evidence="1" id="KW-0812">Transmembrane</keyword>
<evidence type="ECO:0000313" key="2">
    <source>
        <dbReference type="EMBL" id="CAD8064964.1"/>
    </source>
</evidence>
<proteinExistence type="predicted"/>
<feature type="transmembrane region" description="Helical" evidence="1">
    <location>
        <begin position="25"/>
        <end position="43"/>
    </location>
</feature>
<organism evidence="2 3">
    <name type="scientific">Paramecium sonneborni</name>
    <dbReference type="NCBI Taxonomy" id="65129"/>
    <lineage>
        <taxon>Eukaryota</taxon>
        <taxon>Sar</taxon>
        <taxon>Alveolata</taxon>
        <taxon>Ciliophora</taxon>
        <taxon>Intramacronucleata</taxon>
        <taxon>Oligohymenophorea</taxon>
        <taxon>Peniculida</taxon>
        <taxon>Parameciidae</taxon>
        <taxon>Paramecium</taxon>
    </lineage>
</organism>
<dbReference type="EMBL" id="CAJJDN010000019">
    <property type="protein sequence ID" value="CAD8064964.1"/>
    <property type="molecule type" value="Genomic_DNA"/>
</dbReference>
<dbReference type="Proteomes" id="UP000692954">
    <property type="component" value="Unassembled WGS sequence"/>
</dbReference>
<keyword evidence="3" id="KW-1185">Reference proteome</keyword>
<name>A0A8S1LQG7_9CILI</name>
<sequence length="92" mass="10858">MPNLQQQISAKANCMHIHYQNQQQFLIILYQSLLGFIFLYTIIQQLVGGPLTKYQIPNLKIPKIKLMMKYFEQHFLNICHLLIKLNAKIQLS</sequence>
<dbReference type="AlphaFoldDB" id="A0A8S1LQG7"/>
<gene>
    <name evidence="2" type="ORF">PSON_ATCC_30995.1.T0190416</name>
</gene>
<comment type="caution">
    <text evidence="2">The sequence shown here is derived from an EMBL/GenBank/DDBJ whole genome shotgun (WGS) entry which is preliminary data.</text>
</comment>
<protein>
    <recommendedName>
        <fullName evidence="4">Transmembrane protein</fullName>
    </recommendedName>
</protein>
<accession>A0A8S1LQG7</accession>
<evidence type="ECO:0000256" key="1">
    <source>
        <dbReference type="SAM" id="Phobius"/>
    </source>
</evidence>
<keyword evidence="1" id="KW-1133">Transmembrane helix</keyword>